<evidence type="ECO:0000313" key="3">
    <source>
        <dbReference type="Proteomes" id="UP000289821"/>
    </source>
</evidence>
<comment type="caution">
    <text evidence="2">The sequence shown here is derived from an EMBL/GenBank/DDBJ whole genome shotgun (WGS) entry which is preliminary data.</text>
</comment>
<sequence length="344" mass="40149">MRILSVGNFSNYGISNTCLHRHWALKKIGDVDSIDTTAKRNYKRQRIRHLLFRNGLPIYLKDFNFINRKIVDKCKEKKYDIIWIDKGILISKETLLTIKSLNRSSKIVSYSPDNMALRHNQSENYLTALPYYDCVFTNKSYILKDLYKIGAQQVKFVNNSFESTFHYPRKLSEEDRRKFGGDVGFIGSWEKERCESILYLVNNGIKVTVFGGGKWNDYKSYHPNLKIKKGLFSEEYSKALQAFKISLCFLRKMNYDLQTTRSVEIPACGGFMLAERTEEHIAMFTEDEEAAYFGTNKELLEKCRFYLANSYLRNQVAKNGTKRCTISGYSNEMTIKEMLYSIIK</sequence>
<dbReference type="InterPro" id="IPR055259">
    <property type="entry name" value="YkvP/CgeB_Glyco_trans-like"/>
</dbReference>
<keyword evidence="2" id="KW-0808">Transferase</keyword>
<dbReference type="EMBL" id="QOVI01000005">
    <property type="protein sequence ID" value="RXG13097.1"/>
    <property type="molecule type" value="Genomic_DNA"/>
</dbReference>
<dbReference type="AlphaFoldDB" id="A0A4Q0NSL7"/>
<dbReference type="Proteomes" id="UP000289821">
    <property type="component" value="Unassembled WGS sequence"/>
</dbReference>
<evidence type="ECO:0000259" key="1">
    <source>
        <dbReference type="Pfam" id="PF13524"/>
    </source>
</evidence>
<organism evidence="2 3">
    <name type="scientific">Leeuwenhoekiella aestuarii</name>
    <dbReference type="NCBI Taxonomy" id="2249426"/>
    <lineage>
        <taxon>Bacteria</taxon>
        <taxon>Pseudomonadati</taxon>
        <taxon>Bacteroidota</taxon>
        <taxon>Flavobacteriia</taxon>
        <taxon>Flavobacteriales</taxon>
        <taxon>Flavobacteriaceae</taxon>
        <taxon>Leeuwenhoekiella</taxon>
    </lineage>
</organism>
<proteinExistence type="predicted"/>
<gene>
    <name evidence="2" type="ORF">DSM04_10575</name>
</gene>
<keyword evidence="3" id="KW-1185">Reference proteome</keyword>
<dbReference type="Pfam" id="PF13524">
    <property type="entry name" value="Glyco_trans_1_2"/>
    <property type="match status" value="1"/>
</dbReference>
<dbReference type="GO" id="GO:0016740">
    <property type="term" value="F:transferase activity"/>
    <property type="evidence" value="ECO:0007669"/>
    <property type="project" value="UniProtKB-KW"/>
</dbReference>
<feature type="domain" description="Spore protein YkvP/CgeB glycosyl transferase-like" evidence="1">
    <location>
        <begin position="203"/>
        <end position="339"/>
    </location>
</feature>
<reference evidence="2 3" key="1">
    <citation type="submission" date="2018-07" db="EMBL/GenBank/DDBJ databases">
        <title>Leeuwenhoekiella genomics.</title>
        <authorList>
            <person name="Tahon G."/>
            <person name="Willems A."/>
        </authorList>
    </citation>
    <scope>NUCLEOTIDE SEQUENCE [LARGE SCALE GENOMIC DNA]</scope>
    <source>
        <strain evidence="2 3">R-50232</strain>
    </source>
</reference>
<evidence type="ECO:0000313" key="2">
    <source>
        <dbReference type="EMBL" id="RXG13097.1"/>
    </source>
</evidence>
<accession>A0A4Q0NSL7</accession>
<name>A0A4Q0NSL7_9FLAO</name>
<protein>
    <submittedName>
        <fullName evidence="2">Glycosyl transferase family 1</fullName>
    </submittedName>
</protein>